<dbReference type="EMBL" id="VAUV01000023">
    <property type="protein sequence ID" value="TLD68531.1"/>
    <property type="molecule type" value="Genomic_DNA"/>
</dbReference>
<dbReference type="Pfam" id="PF03692">
    <property type="entry name" value="CxxCxxCC"/>
    <property type="match status" value="1"/>
</dbReference>
<evidence type="ECO:0008006" key="3">
    <source>
        <dbReference type="Google" id="ProtNLM"/>
    </source>
</evidence>
<dbReference type="InterPro" id="IPR005358">
    <property type="entry name" value="Puta_zinc/iron-chelating_dom"/>
</dbReference>
<evidence type="ECO:0000313" key="1">
    <source>
        <dbReference type="EMBL" id="TLD68531.1"/>
    </source>
</evidence>
<evidence type="ECO:0000313" key="2">
    <source>
        <dbReference type="Proteomes" id="UP000306196"/>
    </source>
</evidence>
<sequence length="225" mass="25158">MTRNRTPIPQIMPENPAQRLAQQLNAAKTPADYHRALRNAYSAVDALVGEVIDANETELACKKGCFLCCYLRVDAKAHEILNIADYVEASFSGLERGALNARLEEHQKTVEPLSYEQHIGTNVPCPLLIDGMCSVYSVRPFGCRRHQSQDFDSCQYSYDNPEDIHHPSARNNALHRATGHAEMAVNDVYSSKGFDSQGYELGTALKEALSNPKSRKRWKKGSKTF</sequence>
<keyword evidence="2" id="KW-1185">Reference proteome</keyword>
<comment type="caution">
    <text evidence="1">The sequence shown here is derived from an EMBL/GenBank/DDBJ whole genome shotgun (WGS) entry which is preliminary data.</text>
</comment>
<organism evidence="1 2">
    <name type="scientific">Phragmitibacter flavus</name>
    <dbReference type="NCBI Taxonomy" id="2576071"/>
    <lineage>
        <taxon>Bacteria</taxon>
        <taxon>Pseudomonadati</taxon>
        <taxon>Verrucomicrobiota</taxon>
        <taxon>Verrucomicrobiia</taxon>
        <taxon>Verrucomicrobiales</taxon>
        <taxon>Verrucomicrobiaceae</taxon>
        <taxon>Phragmitibacter</taxon>
    </lineage>
</organism>
<accession>A0A5R8K886</accession>
<protein>
    <recommendedName>
        <fullName evidence="3">YkgJ family cysteine cluster protein</fullName>
    </recommendedName>
</protein>
<dbReference type="AlphaFoldDB" id="A0A5R8K886"/>
<reference evidence="1 2" key="1">
    <citation type="submission" date="2019-05" db="EMBL/GenBank/DDBJ databases">
        <title>Verrucobacter flavum gen. nov., sp. nov. a new member of the family Verrucomicrobiaceae.</title>
        <authorList>
            <person name="Szuroczki S."/>
            <person name="Abbaszade G."/>
            <person name="Szabo A."/>
            <person name="Felfoldi T."/>
            <person name="Schumann P."/>
            <person name="Boka K."/>
            <person name="Keki Z."/>
            <person name="Toumi M."/>
            <person name="Toth E."/>
        </authorList>
    </citation>
    <scope>NUCLEOTIDE SEQUENCE [LARGE SCALE GENOMIC DNA]</scope>
    <source>
        <strain evidence="1 2">MG-N-17</strain>
    </source>
</reference>
<proteinExistence type="predicted"/>
<name>A0A5R8K886_9BACT</name>
<gene>
    <name evidence="1" type="ORF">FEM03_22260</name>
</gene>
<dbReference type="OrthoDB" id="9806610at2"/>
<dbReference type="Proteomes" id="UP000306196">
    <property type="component" value="Unassembled WGS sequence"/>
</dbReference>